<accession>X1KJ21</accession>
<comment type="caution">
    <text evidence="1">The sequence shown here is derived from an EMBL/GenBank/DDBJ whole genome shotgun (WGS) entry which is preliminary data.</text>
</comment>
<proteinExistence type="predicted"/>
<dbReference type="EMBL" id="BARV01012686">
    <property type="protein sequence ID" value="GAI06688.1"/>
    <property type="molecule type" value="Genomic_DNA"/>
</dbReference>
<gene>
    <name evidence="1" type="ORF">S06H3_23363</name>
</gene>
<evidence type="ECO:0000313" key="1">
    <source>
        <dbReference type="EMBL" id="GAI06688.1"/>
    </source>
</evidence>
<reference evidence="1" key="1">
    <citation type="journal article" date="2014" name="Front. Microbiol.">
        <title>High frequency of phylogenetically diverse reductive dehalogenase-homologous genes in deep subseafloor sedimentary metagenomes.</title>
        <authorList>
            <person name="Kawai M."/>
            <person name="Futagami T."/>
            <person name="Toyoda A."/>
            <person name="Takaki Y."/>
            <person name="Nishi S."/>
            <person name="Hori S."/>
            <person name="Arai W."/>
            <person name="Tsubouchi T."/>
            <person name="Morono Y."/>
            <person name="Uchiyama I."/>
            <person name="Ito T."/>
            <person name="Fujiyama A."/>
            <person name="Inagaki F."/>
            <person name="Takami H."/>
        </authorList>
    </citation>
    <scope>NUCLEOTIDE SEQUENCE</scope>
    <source>
        <strain evidence="1">Expedition CK06-06</strain>
    </source>
</reference>
<sequence length="128" mass="14084">AWNKQWEPWGPIVSVELPPVNTVRIFSTGPAQQDDVDVNNVNVLFIDCSLNDITISGFVGGVNGQRLYVTKLCTAANDVTLMHNDGSSVQRIFLHKGLDETLTGVYGGWILVCNGTNWYDVSHAKHVL</sequence>
<name>X1KJ21_9ZZZZ</name>
<feature type="non-terminal residue" evidence="1">
    <location>
        <position position="1"/>
    </location>
</feature>
<protein>
    <submittedName>
        <fullName evidence="1">Uncharacterized protein</fullName>
    </submittedName>
</protein>
<organism evidence="1">
    <name type="scientific">marine sediment metagenome</name>
    <dbReference type="NCBI Taxonomy" id="412755"/>
    <lineage>
        <taxon>unclassified sequences</taxon>
        <taxon>metagenomes</taxon>
        <taxon>ecological metagenomes</taxon>
    </lineage>
</organism>
<dbReference type="AlphaFoldDB" id="X1KJ21"/>